<gene>
    <name evidence="1" type="ORF">DW68_002085</name>
</gene>
<evidence type="ECO:0000313" key="1">
    <source>
        <dbReference type="EMBL" id="ALN17452.1"/>
    </source>
</evidence>
<accession>A0ABM5VRP6</accession>
<keyword evidence="2" id="KW-1185">Reference proteome</keyword>
<proteinExistence type="predicted"/>
<organism evidence="1 2">
    <name type="scientific">Ectopseudomonas mendocina S5.2</name>
    <dbReference type="NCBI Taxonomy" id="1225174"/>
    <lineage>
        <taxon>Bacteria</taxon>
        <taxon>Pseudomonadati</taxon>
        <taxon>Pseudomonadota</taxon>
        <taxon>Gammaproteobacteria</taxon>
        <taxon>Pseudomonadales</taxon>
        <taxon>Pseudomonadaceae</taxon>
        <taxon>Ectopseudomonas</taxon>
    </lineage>
</organism>
<evidence type="ECO:0000313" key="2">
    <source>
        <dbReference type="Proteomes" id="UP000028530"/>
    </source>
</evidence>
<sequence length="130" mass="13805">MAGSADVFAVTHQTVRSEELVGHVDILLTDVACAARANADVRKHVAAAEYTHVIFLDPCAVGAHSFEQELHGFVTIAAIQLLARHATGRQHVVTHTPKSVAWMPENQGYAGAEQGANPRADACEVQIAGL</sequence>
<dbReference type="EMBL" id="CP013124">
    <property type="protein sequence ID" value="ALN17452.1"/>
    <property type="molecule type" value="Genomic_DNA"/>
</dbReference>
<dbReference type="Proteomes" id="UP000028530">
    <property type="component" value="Chromosome"/>
</dbReference>
<name>A0ABM5VRP6_ECTME</name>
<protein>
    <submittedName>
        <fullName evidence="1">Uncharacterized protein</fullName>
    </submittedName>
</protein>
<reference evidence="1 2" key="1">
    <citation type="submission" date="2015-11" db="EMBL/GenBank/DDBJ databases">
        <authorList>
            <person name="Chong T.M."/>
            <person name="Chan K.G."/>
            <person name="Dessaux Y."/>
        </authorList>
    </citation>
    <scope>NUCLEOTIDE SEQUENCE [LARGE SCALE GENOMIC DNA]</scope>
    <source>
        <strain evidence="1 2">S5.2</strain>
    </source>
</reference>